<dbReference type="Gene3D" id="1.20.1250.20">
    <property type="entry name" value="MFS general substrate transporter like domains"/>
    <property type="match status" value="1"/>
</dbReference>
<keyword evidence="2" id="KW-0813">Transport</keyword>
<dbReference type="Pfam" id="PF07690">
    <property type="entry name" value="MFS_1"/>
    <property type="match status" value="1"/>
</dbReference>
<comment type="caution">
    <text evidence="9">The sequence shown here is derived from an EMBL/GenBank/DDBJ whole genome shotgun (WGS) entry which is preliminary data.</text>
</comment>
<dbReference type="PROSITE" id="PS50850">
    <property type="entry name" value="MFS"/>
    <property type="match status" value="1"/>
</dbReference>
<organism evidence="9 10">
    <name type="scientific">Saccharopolyspora rhizosphaerae</name>
    <dbReference type="NCBI Taxonomy" id="2492662"/>
    <lineage>
        <taxon>Bacteria</taxon>
        <taxon>Bacillati</taxon>
        <taxon>Actinomycetota</taxon>
        <taxon>Actinomycetes</taxon>
        <taxon>Pseudonocardiales</taxon>
        <taxon>Pseudonocardiaceae</taxon>
        <taxon>Saccharopolyspora</taxon>
    </lineage>
</organism>
<dbReference type="InterPro" id="IPR020846">
    <property type="entry name" value="MFS_dom"/>
</dbReference>
<feature type="transmembrane region" description="Helical" evidence="7">
    <location>
        <begin position="213"/>
        <end position="233"/>
    </location>
</feature>
<dbReference type="GO" id="GO:0022857">
    <property type="term" value="F:transmembrane transporter activity"/>
    <property type="evidence" value="ECO:0007669"/>
    <property type="project" value="InterPro"/>
</dbReference>
<feature type="transmembrane region" description="Helical" evidence="7">
    <location>
        <begin position="117"/>
        <end position="139"/>
    </location>
</feature>
<evidence type="ECO:0000256" key="5">
    <source>
        <dbReference type="ARBA" id="ARBA00022989"/>
    </source>
</evidence>
<evidence type="ECO:0000313" key="9">
    <source>
        <dbReference type="EMBL" id="RRO16673.1"/>
    </source>
</evidence>
<evidence type="ECO:0000256" key="6">
    <source>
        <dbReference type="ARBA" id="ARBA00023136"/>
    </source>
</evidence>
<gene>
    <name evidence="9" type="ORF">EIL87_12690</name>
</gene>
<name>A0A3R8QAI8_9PSEU</name>
<accession>A0A3R8QAI8</accession>
<keyword evidence="4 7" id="KW-0812">Transmembrane</keyword>
<keyword evidence="3" id="KW-1003">Cell membrane</keyword>
<keyword evidence="5 7" id="KW-1133">Transmembrane helix</keyword>
<feature type="transmembrane region" description="Helical" evidence="7">
    <location>
        <begin position="284"/>
        <end position="305"/>
    </location>
</feature>
<feature type="transmembrane region" description="Helical" evidence="7">
    <location>
        <begin position="151"/>
        <end position="172"/>
    </location>
</feature>
<dbReference type="AlphaFoldDB" id="A0A3R8QAI8"/>
<feature type="transmembrane region" description="Helical" evidence="7">
    <location>
        <begin position="373"/>
        <end position="395"/>
    </location>
</feature>
<dbReference type="Gene3D" id="1.20.1720.10">
    <property type="entry name" value="Multidrug resistance protein D"/>
    <property type="match status" value="1"/>
</dbReference>
<feature type="transmembrane region" description="Helical" evidence="7">
    <location>
        <begin position="456"/>
        <end position="478"/>
    </location>
</feature>
<keyword evidence="10" id="KW-1185">Reference proteome</keyword>
<evidence type="ECO:0000256" key="7">
    <source>
        <dbReference type="SAM" id="Phobius"/>
    </source>
</evidence>
<feature type="domain" description="Major facilitator superfamily (MFS) profile" evidence="8">
    <location>
        <begin position="26"/>
        <end position="480"/>
    </location>
</feature>
<feature type="transmembrane region" description="Helical" evidence="7">
    <location>
        <begin position="178"/>
        <end position="201"/>
    </location>
</feature>
<feature type="transmembrane region" description="Helical" evidence="7">
    <location>
        <begin position="92"/>
        <end position="111"/>
    </location>
</feature>
<evidence type="ECO:0000256" key="4">
    <source>
        <dbReference type="ARBA" id="ARBA00022692"/>
    </source>
</evidence>
<comment type="subcellular location">
    <subcellularLocation>
        <location evidence="1">Cell membrane</location>
        <topology evidence="1">Multi-pass membrane protein</topology>
    </subcellularLocation>
</comment>
<evidence type="ECO:0000259" key="8">
    <source>
        <dbReference type="PROSITE" id="PS50850"/>
    </source>
</evidence>
<feature type="transmembrane region" description="Helical" evidence="7">
    <location>
        <begin position="416"/>
        <end position="436"/>
    </location>
</feature>
<dbReference type="CDD" id="cd17321">
    <property type="entry name" value="MFS_MMR_MDR_like"/>
    <property type="match status" value="1"/>
</dbReference>
<reference evidence="9 10" key="1">
    <citation type="submission" date="2018-11" db="EMBL/GenBank/DDBJ databases">
        <title>Saccharopolyspora rhizosphaerae sp. nov., an actinomycete isolated from rhizosphere soil in Thailand.</title>
        <authorList>
            <person name="Intra B."/>
            <person name="Euanorasetr J."/>
            <person name="Take A."/>
            <person name="Inahashi Y."/>
            <person name="Mori M."/>
            <person name="Panbangred W."/>
            <person name="Matsumoto A."/>
        </authorList>
    </citation>
    <scope>NUCLEOTIDE SEQUENCE [LARGE SCALE GENOMIC DNA]</scope>
    <source>
        <strain evidence="9 10">H219</strain>
    </source>
</reference>
<dbReference type="RefSeq" id="WP_125090551.1">
    <property type="nucleotide sequence ID" value="NZ_RSAA01000011.1"/>
</dbReference>
<dbReference type="PANTHER" id="PTHR42718">
    <property type="entry name" value="MAJOR FACILITATOR SUPERFAMILY MULTIDRUG TRANSPORTER MFSC"/>
    <property type="match status" value="1"/>
</dbReference>
<protein>
    <submittedName>
        <fullName evidence="9">MFS transporter</fullName>
    </submittedName>
</protein>
<feature type="transmembrane region" description="Helical" evidence="7">
    <location>
        <begin position="27"/>
        <end position="48"/>
    </location>
</feature>
<keyword evidence="6 7" id="KW-0472">Membrane</keyword>
<evidence type="ECO:0000256" key="3">
    <source>
        <dbReference type="ARBA" id="ARBA00022475"/>
    </source>
</evidence>
<evidence type="ECO:0000313" key="10">
    <source>
        <dbReference type="Proteomes" id="UP000274515"/>
    </source>
</evidence>
<dbReference type="Proteomes" id="UP000274515">
    <property type="component" value="Unassembled WGS sequence"/>
</dbReference>
<feature type="transmembrane region" description="Helical" evidence="7">
    <location>
        <begin position="60"/>
        <end position="80"/>
    </location>
</feature>
<dbReference type="OrthoDB" id="102502at2"/>
<feature type="transmembrane region" description="Helical" evidence="7">
    <location>
        <begin position="245"/>
        <end position="263"/>
    </location>
</feature>
<dbReference type="PANTHER" id="PTHR42718:SF46">
    <property type="entry name" value="BLR6921 PROTEIN"/>
    <property type="match status" value="1"/>
</dbReference>
<evidence type="ECO:0000256" key="2">
    <source>
        <dbReference type="ARBA" id="ARBA00022448"/>
    </source>
</evidence>
<proteinExistence type="predicted"/>
<sequence>MAKGVLFGTEGAEDEEREIRRRCRRTLGVTTLGLMLVLVNATSLNLALPALSGSFDVPPATADWFLVAFMLSNTASILVFSRISDMLGRRKIYLGGLACFTVISLLCAFAPNASVLIVLRVLQGVAAATTVTNTTAILTDVFPPDRLVHGLSLNITAASIAQMIGPALGGLLVTFADWHALFLVNVPIGVVAVVLGSRLLPKLPRERGRRERFDVAGAALSSSGLAVLLFGINRIGPWGAADPRVFASIALGVALLVVFVLVERRISAPLLDLQLVRRPGRGQAYGAAFFNSFCRAGVVVLVGLHQQMVEHRTALEAGFIVMPLALLMMLAAPLSGRLSLRWSARTLSSLGALLVVVGIVGLAGQLAVPQAPLVLMALCLALIGAGTGLFTAPNTGSIMAGVSRDRRAVANGIRSMLFNSAQAAGTAVALLILTSWLGSSGVASYAANADDPAVRLGFAVAALAMGLAAFAGLVLSLARGGPWRAR</sequence>
<dbReference type="EMBL" id="RSAA01000011">
    <property type="protein sequence ID" value="RRO16673.1"/>
    <property type="molecule type" value="Genomic_DNA"/>
</dbReference>
<feature type="transmembrane region" description="Helical" evidence="7">
    <location>
        <begin position="317"/>
        <end position="335"/>
    </location>
</feature>
<dbReference type="InterPro" id="IPR036259">
    <property type="entry name" value="MFS_trans_sf"/>
</dbReference>
<dbReference type="GO" id="GO:0005886">
    <property type="term" value="C:plasma membrane"/>
    <property type="evidence" value="ECO:0007669"/>
    <property type="project" value="UniProtKB-SubCell"/>
</dbReference>
<dbReference type="InterPro" id="IPR011701">
    <property type="entry name" value="MFS"/>
</dbReference>
<feature type="transmembrane region" description="Helical" evidence="7">
    <location>
        <begin position="347"/>
        <end position="367"/>
    </location>
</feature>
<dbReference type="SUPFAM" id="SSF103473">
    <property type="entry name" value="MFS general substrate transporter"/>
    <property type="match status" value="1"/>
</dbReference>
<evidence type="ECO:0000256" key="1">
    <source>
        <dbReference type="ARBA" id="ARBA00004651"/>
    </source>
</evidence>